<evidence type="ECO:0000259" key="1">
    <source>
        <dbReference type="Pfam" id="PF01402"/>
    </source>
</evidence>
<gene>
    <name evidence="2" type="ORF">CKO31_03510</name>
</gene>
<protein>
    <recommendedName>
        <fullName evidence="1">Ribbon-helix-helix protein CopG domain-containing protein</fullName>
    </recommendedName>
</protein>
<dbReference type="InterPro" id="IPR013321">
    <property type="entry name" value="Arc_rbn_hlx_hlx"/>
</dbReference>
<dbReference type="InterPro" id="IPR002145">
    <property type="entry name" value="CopG"/>
</dbReference>
<dbReference type="EMBL" id="NRRV01000005">
    <property type="protein sequence ID" value="MBK1629822.1"/>
    <property type="molecule type" value="Genomic_DNA"/>
</dbReference>
<comment type="caution">
    <text evidence="2">The sequence shown here is derived from an EMBL/GenBank/DDBJ whole genome shotgun (WGS) entry which is preliminary data.</text>
</comment>
<keyword evidence="3" id="KW-1185">Reference proteome</keyword>
<dbReference type="CDD" id="cd22235">
    <property type="entry name" value="RHH_CopG_archaea"/>
    <property type="match status" value="1"/>
</dbReference>
<accession>A0ABS1CD61</accession>
<organism evidence="2 3">
    <name type="scientific">Thiohalocapsa halophila</name>
    <dbReference type="NCBI Taxonomy" id="69359"/>
    <lineage>
        <taxon>Bacteria</taxon>
        <taxon>Pseudomonadati</taxon>
        <taxon>Pseudomonadota</taxon>
        <taxon>Gammaproteobacteria</taxon>
        <taxon>Chromatiales</taxon>
        <taxon>Chromatiaceae</taxon>
        <taxon>Thiohalocapsa</taxon>
    </lineage>
</organism>
<dbReference type="Pfam" id="PF01402">
    <property type="entry name" value="RHH_1"/>
    <property type="match status" value="1"/>
</dbReference>
<dbReference type="Gene3D" id="1.10.1220.10">
    <property type="entry name" value="Met repressor-like"/>
    <property type="match status" value="1"/>
</dbReference>
<reference evidence="2 3" key="1">
    <citation type="journal article" date="2020" name="Microorganisms">
        <title>Osmotic Adaptation and Compatible Solute Biosynthesis of Phototrophic Bacteria as Revealed from Genome Analyses.</title>
        <authorList>
            <person name="Imhoff J.F."/>
            <person name="Rahn T."/>
            <person name="Kunzel S."/>
            <person name="Keller A."/>
            <person name="Neulinger S.C."/>
        </authorList>
    </citation>
    <scope>NUCLEOTIDE SEQUENCE [LARGE SCALE GENOMIC DNA]</scope>
    <source>
        <strain evidence="2 3">DSM 6210</strain>
    </source>
</reference>
<feature type="domain" description="Ribbon-helix-helix protein CopG" evidence="1">
    <location>
        <begin position="1"/>
        <end position="40"/>
    </location>
</feature>
<dbReference type="Proteomes" id="UP000748752">
    <property type="component" value="Unassembled WGS sequence"/>
</dbReference>
<name>A0ABS1CD61_9GAMM</name>
<dbReference type="RefSeq" id="WP_200234131.1">
    <property type="nucleotide sequence ID" value="NZ_NRRV01000005.1"/>
</dbReference>
<sequence>MRINARLDNNAADKLDYLQQQTGLSLSDVVRESIEHYYAEVRHRAERDAAGLDALVGAFDGSADAPTDLSADYKRYLWADDSAPDSGDDGQTSRAAG</sequence>
<proteinExistence type="predicted"/>
<evidence type="ECO:0000313" key="2">
    <source>
        <dbReference type="EMBL" id="MBK1629822.1"/>
    </source>
</evidence>
<evidence type="ECO:0000313" key="3">
    <source>
        <dbReference type="Proteomes" id="UP000748752"/>
    </source>
</evidence>